<feature type="domain" description="NTP pyrophosphohydrolase MazG-like" evidence="2">
    <location>
        <begin position="26"/>
        <end position="93"/>
    </location>
</feature>
<dbReference type="RefSeq" id="WP_038566853.1">
    <property type="nucleotide sequence ID" value="NZ_CAKZHM010000170.1"/>
</dbReference>
<gene>
    <name evidence="3" type="ORF">HX89_02865</name>
</gene>
<dbReference type="Gene3D" id="1.10.287.1080">
    <property type="entry name" value="MazG-like"/>
    <property type="match status" value="1"/>
</dbReference>
<dbReference type="AlphaFoldDB" id="A0A075JDR9"/>
<dbReference type="SUPFAM" id="SSF101386">
    <property type="entry name" value="all-alpha NTP pyrophosphatases"/>
    <property type="match status" value="1"/>
</dbReference>
<dbReference type="KEGG" id="dni:HX89_02865"/>
<dbReference type="InterPro" id="IPR004518">
    <property type="entry name" value="MazG-like_dom"/>
</dbReference>
<dbReference type="OrthoDB" id="9791898at2"/>
<reference evidence="3 4" key="1">
    <citation type="submission" date="2014-07" db="EMBL/GenBank/DDBJ databases">
        <title>Genome Sequencing of Dermacoccus nishinomiyaensis.</title>
        <authorList>
            <person name="Hong K.W."/>
            <person name="Chan K.G."/>
        </authorList>
    </citation>
    <scope>NUCLEOTIDE SEQUENCE [LARGE SCALE GENOMIC DNA]</scope>
    <source>
        <strain evidence="3 4">M25</strain>
    </source>
</reference>
<dbReference type="GO" id="GO:0016787">
    <property type="term" value="F:hydrolase activity"/>
    <property type="evidence" value="ECO:0007669"/>
    <property type="project" value="UniProtKB-KW"/>
</dbReference>
<proteinExistence type="predicted"/>
<keyword evidence="4" id="KW-1185">Reference proteome</keyword>
<dbReference type="HOGENOM" id="CLU_162708_0_0_11"/>
<dbReference type="CDD" id="cd11538">
    <property type="entry name" value="NTP-PPase_u1"/>
    <property type="match status" value="1"/>
</dbReference>
<evidence type="ECO:0000313" key="4">
    <source>
        <dbReference type="Proteomes" id="UP000027986"/>
    </source>
</evidence>
<evidence type="ECO:0000259" key="2">
    <source>
        <dbReference type="Pfam" id="PF03819"/>
    </source>
</evidence>
<name>A0A075JDR9_9MICO</name>
<dbReference type="Pfam" id="PF03819">
    <property type="entry name" value="MazG"/>
    <property type="match status" value="1"/>
</dbReference>
<keyword evidence="3" id="KW-0378">Hydrolase</keyword>
<dbReference type="eggNOG" id="COG1694">
    <property type="taxonomic scope" value="Bacteria"/>
</dbReference>
<protein>
    <submittedName>
        <fullName evidence="3">Phosphoribosyl-ATP pyrophosphohydrolase</fullName>
    </submittedName>
</protein>
<accession>A0A075JDR9</accession>
<evidence type="ECO:0000313" key="3">
    <source>
        <dbReference type="EMBL" id="AIF40074.1"/>
    </source>
</evidence>
<feature type="region of interest" description="Disordered" evidence="1">
    <location>
        <begin position="112"/>
        <end position="131"/>
    </location>
</feature>
<dbReference type="Proteomes" id="UP000027986">
    <property type="component" value="Chromosome"/>
</dbReference>
<evidence type="ECO:0000256" key="1">
    <source>
        <dbReference type="SAM" id="MobiDB-lite"/>
    </source>
</evidence>
<feature type="compositionally biased region" description="Acidic residues" evidence="1">
    <location>
        <begin position="122"/>
        <end position="131"/>
    </location>
</feature>
<sequence length="131" mass="14526">MELNEWSGRIEGISAAYGEYFAVERTPEWVLLKLTEEVGELTQAYLASSGQGRNRGKSDDELRQDLEGEVADAFAMILVFARSAGIDIESALTTKWLPWEKFHADRAAGLAPEPLAHRWPEPSDDDSQASS</sequence>
<dbReference type="EMBL" id="CP008889">
    <property type="protein sequence ID" value="AIF40074.1"/>
    <property type="molecule type" value="Genomic_DNA"/>
</dbReference>
<dbReference type="GeneID" id="41840161"/>
<organism evidence="3 4">
    <name type="scientific">Dermacoccus nishinomiyaensis</name>
    <dbReference type="NCBI Taxonomy" id="1274"/>
    <lineage>
        <taxon>Bacteria</taxon>
        <taxon>Bacillati</taxon>
        <taxon>Actinomycetota</taxon>
        <taxon>Actinomycetes</taxon>
        <taxon>Micrococcales</taxon>
        <taxon>Dermacoccaceae</taxon>
        <taxon>Dermacoccus</taxon>
    </lineage>
</organism>
<dbReference type="STRING" id="1274.HX89_02865"/>